<reference evidence="1 2" key="1">
    <citation type="submission" date="2020-07" db="EMBL/GenBank/DDBJ databases">
        <title>Streptomyces isolated from Indian soil.</title>
        <authorList>
            <person name="Mandal S."/>
            <person name="Maiti P.K."/>
        </authorList>
    </citation>
    <scope>NUCLEOTIDE SEQUENCE [LARGE SCALE GENOMIC DNA]</scope>
    <source>
        <strain evidence="1 2">PSKA54</strain>
    </source>
</reference>
<proteinExistence type="predicted"/>
<dbReference type="Proteomes" id="UP000586976">
    <property type="component" value="Unassembled WGS sequence"/>
</dbReference>
<gene>
    <name evidence="1" type="ORF">H1V43_13850</name>
</gene>
<evidence type="ECO:0000313" key="2">
    <source>
        <dbReference type="Proteomes" id="UP000586976"/>
    </source>
</evidence>
<dbReference type="AlphaFoldDB" id="A0A7W2HG05"/>
<accession>A0A7W2HG05</accession>
<dbReference type="RefSeq" id="WP_181864297.1">
    <property type="nucleotide sequence ID" value="NZ_JACEQY010000012.1"/>
</dbReference>
<dbReference type="EMBL" id="JACEQY010000012">
    <property type="protein sequence ID" value="MBA4862457.1"/>
    <property type="molecule type" value="Genomic_DNA"/>
</dbReference>
<name>A0A7W2HG05_9ACTN</name>
<keyword evidence="2" id="KW-1185">Reference proteome</keyword>
<evidence type="ECO:0000313" key="1">
    <source>
        <dbReference type="EMBL" id="MBA4862457.1"/>
    </source>
</evidence>
<comment type="caution">
    <text evidence="1">The sequence shown here is derived from an EMBL/GenBank/DDBJ whole genome shotgun (WGS) entry which is preliminary data.</text>
</comment>
<protein>
    <submittedName>
        <fullName evidence="1">Uncharacterized protein</fullName>
    </submittedName>
</protein>
<sequence length="137" mass="16008">MKPHAEIEQVWPRDGRIRIVGRLYGRRGDSGRDWRLLLVRRSSTQQLRYRARVEDDRFESEVPVADLAAYDTDGIEQWDLHLTDGEVKLRAGRQLDDIRDKKKIMVYPAQRVPAARGTLTVQPYYTVQDNLSLECRV</sequence>
<organism evidence="1 2">
    <name type="scientific">Streptomyces himalayensis subsp. aureolus</name>
    <dbReference type="NCBI Taxonomy" id="2758039"/>
    <lineage>
        <taxon>Bacteria</taxon>
        <taxon>Bacillati</taxon>
        <taxon>Actinomycetota</taxon>
        <taxon>Actinomycetes</taxon>
        <taxon>Kitasatosporales</taxon>
        <taxon>Streptomycetaceae</taxon>
        <taxon>Streptomyces</taxon>
        <taxon>Streptomyces himalayensis</taxon>
    </lineage>
</organism>